<dbReference type="EMBL" id="CADIKF010000070">
    <property type="protein sequence ID" value="CAB3770302.1"/>
    <property type="molecule type" value="Genomic_DNA"/>
</dbReference>
<sequence length="601" mass="70560">MRRAGLRERRLARGGWRCSVRRGRCGRCRVRRLSGGGLFVCGVFRTGRVVERFFDDDPPRIARDHLHRQMLRRKIRVAVGRQQRERVAVRFPARDPLRNGRHPLLRFDRDAERQLVRVLDHDHRVAHIERQRVVEHADRVERRVRRQFRERRAHRGRKRRAGTEAAEHVVTGAGNRAEQQPRGAKCGGRADDAGAAVPVDPHRGQRQHQRHRQRREYPRAEFDVQRCRIARIAEATEEHRAERGHHEEHRIAREVPVKLRLRDERQIHADQQRERRRDRQRIGQQLRMRCAEEQEDKDRPHQQQNDRREAVRLARRLERAAHALHAERQPRQKPDEQHRHEVVERAGAVLLGRQIAPELLDDKKEIEELGVAVLHEHEPRRDDREEHDQPADEIQAFPDRPVARDQRVQHERRAGQDQPDEALGQHRERHRRPACPHPAAHRAARQVGTLREQQRAQREFHPERQGHVERVEVAHQVPVRRACEHDCREEAGGRIEHARAGEADQQHAREAGQRGIEARLPFAEAEPREGECVGPGLQRRLLEILVAVIARRDPVAGHEHLARHFGITAFVAWQQVAPAERHEPDQRERDQQEQDNGAIER</sequence>
<evidence type="ECO:0000313" key="3">
    <source>
        <dbReference type="Proteomes" id="UP000494329"/>
    </source>
</evidence>
<gene>
    <name evidence="2" type="ORF">LMG29739_05748</name>
</gene>
<name>A0A6J5EYH3_9BURK</name>
<evidence type="ECO:0000256" key="1">
    <source>
        <dbReference type="SAM" id="MobiDB-lite"/>
    </source>
</evidence>
<feature type="region of interest" description="Disordered" evidence="1">
    <location>
        <begin position="149"/>
        <end position="219"/>
    </location>
</feature>
<feature type="compositionally biased region" description="Basic and acidic residues" evidence="1">
    <location>
        <begin position="263"/>
        <end position="281"/>
    </location>
</feature>
<protein>
    <submittedName>
        <fullName evidence="2">Uncharacterized protein</fullName>
    </submittedName>
</protein>
<dbReference type="AlphaFoldDB" id="A0A6J5EYH3"/>
<feature type="region of interest" description="Disordered" evidence="1">
    <location>
        <begin position="263"/>
        <end position="308"/>
    </location>
</feature>
<feature type="region of interest" description="Disordered" evidence="1">
    <location>
        <begin position="374"/>
        <end position="459"/>
    </location>
</feature>
<feature type="compositionally biased region" description="Basic residues" evidence="1">
    <location>
        <begin position="204"/>
        <end position="214"/>
    </location>
</feature>
<proteinExistence type="predicted"/>
<accession>A0A6J5EYH3</accession>
<feature type="compositionally biased region" description="Basic residues" evidence="1">
    <location>
        <begin position="149"/>
        <end position="160"/>
    </location>
</feature>
<evidence type="ECO:0000313" key="2">
    <source>
        <dbReference type="EMBL" id="CAB3770302.1"/>
    </source>
</evidence>
<feature type="compositionally biased region" description="Basic and acidic residues" evidence="1">
    <location>
        <begin position="289"/>
        <end position="308"/>
    </location>
</feature>
<feature type="compositionally biased region" description="Basic and acidic residues" evidence="1">
    <location>
        <begin position="579"/>
        <end position="601"/>
    </location>
</feature>
<feature type="compositionally biased region" description="Basic and acidic residues" evidence="1">
    <location>
        <begin position="401"/>
        <end position="415"/>
    </location>
</feature>
<keyword evidence="3" id="KW-1185">Reference proteome</keyword>
<feature type="region of interest" description="Disordered" evidence="1">
    <location>
        <begin position="576"/>
        <end position="601"/>
    </location>
</feature>
<feature type="compositionally biased region" description="Basic residues" evidence="1">
    <location>
        <begin position="427"/>
        <end position="444"/>
    </location>
</feature>
<dbReference type="Proteomes" id="UP000494329">
    <property type="component" value="Unassembled WGS sequence"/>
</dbReference>
<organism evidence="2 3">
    <name type="scientific">Paraburkholderia solisilvae</name>
    <dbReference type="NCBI Taxonomy" id="624376"/>
    <lineage>
        <taxon>Bacteria</taxon>
        <taxon>Pseudomonadati</taxon>
        <taxon>Pseudomonadota</taxon>
        <taxon>Betaproteobacteria</taxon>
        <taxon>Burkholderiales</taxon>
        <taxon>Burkholderiaceae</taxon>
        <taxon>Paraburkholderia</taxon>
    </lineage>
</organism>
<reference evidence="2 3" key="1">
    <citation type="submission" date="2020-04" db="EMBL/GenBank/DDBJ databases">
        <authorList>
            <person name="De Canck E."/>
        </authorList>
    </citation>
    <scope>NUCLEOTIDE SEQUENCE [LARGE SCALE GENOMIC DNA]</scope>
    <source>
        <strain evidence="2 3">LMG 29739</strain>
    </source>
</reference>
<feature type="compositionally biased region" description="Basic and acidic residues" evidence="1">
    <location>
        <begin position="374"/>
        <end position="390"/>
    </location>
</feature>